<dbReference type="SUPFAM" id="SSF47473">
    <property type="entry name" value="EF-hand"/>
    <property type="match status" value="1"/>
</dbReference>
<name>A0ABX1D553_9FLAO</name>
<dbReference type="EMBL" id="JAAVJR010001292">
    <property type="protein sequence ID" value="NJW55566.1"/>
    <property type="molecule type" value="Genomic_DNA"/>
</dbReference>
<feature type="non-terminal residue" evidence="3">
    <location>
        <position position="110"/>
    </location>
</feature>
<feature type="region of interest" description="Disordered" evidence="1">
    <location>
        <begin position="1"/>
        <end position="40"/>
    </location>
</feature>
<accession>A0ABX1D553</accession>
<dbReference type="InterPro" id="IPR011992">
    <property type="entry name" value="EF-hand-dom_pair"/>
</dbReference>
<dbReference type="InterPro" id="IPR002048">
    <property type="entry name" value="EF_hand_dom"/>
</dbReference>
<dbReference type="PROSITE" id="PS50222">
    <property type="entry name" value="EF_HAND_2"/>
    <property type="match status" value="1"/>
</dbReference>
<feature type="compositionally biased region" description="Low complexity" evidence="1">
    <location>
        <begin position="91"/>
        <end position="110"/>
    </location>
</feature>
<dbReference type="Gene3D" id="1.10.238.10">
    <property type="entry name" value="EF-hand"/>
    <property type="match status" value="1"/>
</dbReference>
<gene>
    <name evidence="3" type="ORF">HC175_21880</name>
</gene>
<feature type="compositionally biased region" description="Basic and acidic residues" evidence="1">
    <location>
        <begin position="23"/>
        <end position="33"/>
    </location>
</feature>
<feature type="non-terminal residue" evidence="3">
    <location>
        <position position="1"/>
    </location>
</feature>
<proteinExistence type="predicted"/>
<dbReference type="PROSITE" id="PS00018">
    <property type="entry name" value="EF_HAND_1"/>
    <property type="match status" value="2"/>
</dbReference>
<keyword evidence="4" id="KW-1185">Reference proteome</keyword>
<evidence type="ECO:0000256" key="1">
    <source>
        <dbReference type="SAM" id="MobiDB-lite"/>
    </source>
</evidence>
<protein>
    <recommendedName>
        <fullName evidence="2">EF-hand domain-containing protein</fullName>
    </recommendedName>
</protein>
<feature type="region of interest" description="Disordered" evidence="1">
    <location>
        <begin position="82"/>
        <end position="110"/>
    </location>
</feature>
<dbReference type="Pfam" id="PF13202">
    <property type="entry name" value="EF-hand_5"/>
    <property type="match status" value="2"/>
</dbReference>
<evidence type="ECO:0000259" key="2">
    <source>
        <dbReference type="PROSITE" id="PS50222"/>
    </source>
</evidence>
<feature type="domain" description="EF-hand" evidence="2">
    <location>
        <begin position="62"/>
        <end position="97"/>
    </location>
</feature>
<comment type="caution">
    <text evidence="3">The sequence shown here is derived from an EMBL/GenBank/DDBJ whole genome shotgun (WGS) entry which is preliminary data.</text>
</comment>
<dbReference type="RefSeq" id="WP_209310188.1">
    <property type="nucleotide sequence ID" value="NZ_JAAVJR010001292.1"/>
</dbReference>
<evidence type="ECO:0000313" key="4">
    <source>
        <dbReference type="Proteomes" id="UP000703674"/>
    </source>
</evidence>
<dbReference type="Proteomes" id="UP000703674">
    <property type="component" value="Unassembled WGS sequence"/>
</dbReference>
<organism evidence="3 4">
    <name type="scientific">Salinimicrobium oceani</name>
    <dbReference type="NCBI Taxonomy" id="2722702"/>
    <lineage>
        <taxon>Bacteria</taxon>
        <taxon>Pseudomonadati</taxon>
        <taxon>Bacteroidota</taxon>
        <taxon>Flavobacteriia</taxon>
        <taxon>Flavobacteriales</taxon>
        <taxon>Flavobacteriaceae</taxon>
        <taxon>Salinimicrobium</taxon>
    </lineage>
</organism>
<dbReference type="InterPro" id="IPR018247">
    <property type="entry name" value="EF_Hand_1_Ca_BS"/>
</dbReference>
<sequence length="110" mass="12727">SISRQEWDEGFNNSFGDYANQDDFDRFDKDRSGDLSNTEWNEGVAGSNWFGTFDEDQNSTISNQEWARRDFAAWDINKDGKLDQQEFQSYNSSKRNNGNMNSGNRTNSQT</sequence>
<reference evidence="3 4" key="1">
    <citation type="submission" date="2020-03" db="EMBL/GenBank/DDBJ databases">
        <title>Salinimicrobium sp. nov, isolated from SCS.</title>
        <authorList>
            <person name="Cao W.R."/>
        </authorList>
    </citation>
    <scope>NUCLEOTIDE SEQUENCE [LARGE SCALE GENOMIC DNA]</scope>
    <source>
        <strain evidence="4">J15B91</strain>
    </source>
</reference>
<evidence type="ECO:0000313" key="3">
    <source>
        <dbReference type="EMBL" id="NJW55566.1"/>
    </source>
</evidence>